<evidence type="ECO:0000256" key="4">
    <source>
        <dbReference type="ARBA" id="ARBA00022553"/>
    </source>
</evidence>
<dbReference type="SUPFAM" id="SSF55781">
    <property type="entry name" value="GAF domain-like"/>
    <property type="match status" value="1"/>
</dbReference>
<dbReference type="SUPFAM" id="SSF55874">
    <property type="entry name" value="ATPase domain of HSP90 chaperone/DNA topoisomerase II/histidine kinase"/>
    <property type="match status" value="1"/>
</dbReference>
<gene>
    <name evidence="9" type="ORF">C7B47_10465</name>
</gene>
<evidence type="ECO:0000259" key="8">
    <source>
        <dbReference type="PROSITE" id="PS50109"/>
    </source>
</evidence>
<dbReference type="SMART" id="SM00387">
    <property type="entry name" value="HATPase_c"/>
    <property type="match status" value="1"/>
</dbReference>
<keyword evidence="6" id="KW-0418">Kinase</keyword>
<dbReference type="InterPro" id="IPR029016">
    <property type="entry name" value="GAF-like_dom_sf"/>
</dbReference>
<accession>A0A2T2WWF6</accession>
<evidence type="ECO:0000313" key="10">
    <source>
        <dbReference type="Proteomes" id="UP000242705"/>
    </source>
</evidence>
<dbReference type="Gene3D" id="3.30.450.40">
    <property type="match status" value="1"/>
</dbReference>
<dbReference type="PANTHER" id="PTHR45453:SF1">
    <property type="entry name" value="PHOSPHATE REGULON SENSOR PROTEIN PHOR"/>
    <property type="match status" value="1"/>
</dbReference>
<dbReference type="InterPro" id="IPR036890">
    <property type="entry name" value="HATPase_C_sf"/>
</dbReference>
<feature type="domain" description="Histidine kinase" evidence="8">
    <location>
        <begin position="329"/>
        <end position="543"/>
    </location>
</feature>
<dbReference type="SUPFAM" id="SSF47384">
    <property type="entry name" value="Homodimeric domain of signal transducing histidine kinase"/>
    <property type="match status" value="1"/>
</dbReference>
<name>A0A2T2WWF6_SULTH</name>
<dbReference type="PRINTS" id="PR00344">
    <property type="entry name" value="BCTRLSENSOR"/>
</dbReference>
<sequence>MRSSPECRDLKEDVMKCSPSKASLGDDAFDFIARLQQFLVTQVDHVHLKDQTAQWILNEVFHIYPVAGLSLWLNNDETKSWNLAASVGLDGALHKQLFQAPGAYEHLNQVRTTGQPVILDHLCEHSYAPFRQWSKETGIKRTASFPLFGVPTCLLGVLTVMWIDPPLMDQVILERWENVARTLALAWQWTELWQSHSLRQVVARTVTSMTQSAYAYVYEDRLEVCNRQFLELFHLEPPLRDRSVKKMVQQMQKIFLDEDKVEQVIQQLNNSQHNDFDAIFELKGVPTRYLRWMSRPVHLRGVYQGRICVFNDVTSQVLSEQYHESFLSLVAHEFRTPVTIIQGLAELMESTPLPDNLESWNKHIHLIWREALRLSRLIREIWGASEATKRGWDHFSESLDFIKVVESEMATAKKLWPDCHWDYVGPESLPVRMNYEILMTILQALIGNAGRFSPPFSQVTVEVENDDQWVTLRVMDRGPGVDAAIAEELFTRVPDLAHRSGSGGMGLGLYVTATFVKMMGGEIHYHPRCGGGSIFTVTLPREAPAIRRLAP</sequence>
<comment type="caution">
    <text evidence="9">The sequence shown here is derived from an EMBL/GenBank/DDBJ whole genome shotgun (WGS) entry which is preliminary data.</text>
</comment>
<dbReference type="AlphaFoldDB" id="A0A2T2WWF6"/>
<proteinExistence type="predicted"/>
<evidence type="ECO:0000256" key="3">
    <source>
        <dbReference type="ARBA" id="ARBA00012438"/>
    </source>
</evidence>
<keyword evidence="4" id="KW-0597">Phosphoprotein</keyword>
<keyword evidence="5" id="KW-0808">Transferase</keyword>
<evidence type="ECO:0000256" key="1">
    <source>
        <dbReference type="ARBA" id="ARBA00000085"/>
    </source>
</evidence>
<dbReference type="Proteomes" id="UP000242705">
    <property type="component" value="Unassembled WGS sequence"/>
</dbReference>
<dbReference type="PANTHER" id="PTHR45453">
    <property type="entry name" value="PHOSPHATE REGULON SENSOR PROTEIN PHOR"/>
    <property type="match status" value="1"/>
</dbReference>
<protein>
    <recommendedName>
        <fullName evidence="3">histidine kinase</fullName>
        <ecNumber evidence="3">2.7.13.3</ecNumber>
    </recommendedName>
</protein>
<dbReference type="SMART" id="SM00388">
    <property type="entry name" value="HisKA"/>
    <property type="match status" value="1"/>
</dbReference>
<evidence type="ECO:0000256" key="6">
    <source>
        <dbReference type="ARBA" id="ARBA00022777"/>
    </source>
</evidence>
<dbReference type="PROSITE" id="PS50109">
    <property type="entry name" value="HIS_KIN"/>
    <property type="match status" value="1"/>
</dbReference>
<dbReference type="InterPro" id="IPR004358">
    <property type="entry name" value="Sig_transdc_His_kin-like_C"/>
</dbReference>
<reference evidence="9 10" key="1">
    <citation type="journal article" date="2014" name="BMC Genomics">
        <title>Comparison of environmental and isolate Sulfobacillus genomes reveals diverse carbon, sulfur, nitrogen, and hydrogen metabolisms.</title>
        <authorList>
            <person name="Justice N.B."/>
            <person name="Norman A."/>
            <person name="Brown C.T."/>
            <person name="Singh A."/>
            <person name="Thomas B.C."/>
            <person name="Banfield J.F."/>
        </authorList>
    </citation>
    <scope>NUCLEOTIDE SEQUENCE [LARGE SCALE GENOMIC DNA]</scope>
    <source>
        <strain evidence="9">AMDSBA5</strain>
    </source>
</reference>
<dbReference type="GO" id="GO:0016036">
    <property type="term" value="P:cellular response to phosphate starvation"/>
    <property type="evidence" value="ECO:0007669"/>
    <property type="project" value="TreeGrafter"/>
</dbReference>
<dbReference type="GO" id="GO:0004721">
    <property type="term" value="F:phosphoprotein phosphatase activity"/>
    <property type="evidence" value="ECO:0007669"/>
    <property type="project" value="TreeGrafter"/>
</dbReference>
<dbReference type="EC" id="2.7.13.3" evidence="3"/>
<dbReference type="GO" id="GO:0005886">
    <property type="term" value="C:plasma membrane"/>
    <property type="evidence" value="ECO:0007669"/>
    <property type="project" value="TreeGrafter"/>
</dbReference>
<keyword evidence="7" id="KW-0902">Two-component regulatory system</keyword>
<dbReference type="Gene3D" id="3.30.565.10">
    <property type="entry name" value="Histidine kinase-like ATPase, C-terminal domain"/>
    <property type="match status" value="1"/>
</dbReference>
<dbReference type="InterPro" id="IPR003594">
    <property type="entry name" value="HATPase_dom"/>
</dbReference>
<dbReference type="InterPro" id="IPR005467">
    <property type="entry name" value="His_kinase_dom"/>
</dbReference>
<dbReference type="Pfam" id="PF02518">
    <property type="entry name" value="HATPase_c"/>
    <property type="match status" value="1"/>
</dbReference>
<dbReference type="InterPro" id="IPR003661">
    <property type="entry name" value="HisK_dim/P_dom"/>
</dbReference>
<dbReference type="InterPro" id="IPR050351">
    <property type="entry name" value="BphY/WalK/GraS-like"/>
</dbReference>
<evidence type="ECO:0000256" key="7">
    <source>
        <dbReference type="ARBA" id="ARBA00023012"/>
    </source>
</evidence>
<dbReference type="EMBL" id="PXYX01000021">
    <property type="protein sequence ID" value="PSR26579.1"/>
    <property type="molecule type" value="Genomic_DNA"/>
</dbReference>
<dbReference type="Gene3D" id="3.30.450.20">
    <property type="entry name" value="PAS domain"/>
    <property type="match status" value="1"/>
</dbReference>
<comment type="subcellular location">
    <subcellularLocation>
        <location evidence="2">Membrane</location>
    </subcellularLocation>
</comment>
<dbReference type="GO" id="GO:0000155">
    <property type="term" value="F:phosphorelay sensor kinase activity"/>
    <property type="evidence" value="ECO:0007669"/>
    <property type="project" value="InterPro"/>
</dbReference>
<comment type="catalytic activity">
    <reaction evidence="1">
        <text>ATP + protein L-histidine = ADP + protein N-phospho-L-histidine.</text>
        <dbReference type="EC" id="2.7.13.3"/>
    </reaction>
</comment>
<evidence type="ECO:0000313" key="9">
    <source>
        <dbReference type="EMBL" id="PSR26579.1"/>
    </source>
</evidence>
<evidence type="ECO:0000256" key="5">
    <source>
        <dbReference type="ARBA" id="ARBA00022679"/>
    </source>
</evidence>
<organism evidence="9 10">
    <name type="scientific">Sulfobacillus thermosulfidooxidans</name>
    <dbReference type="NCBI Taxonomy" id="28034"/>
    <lineage>
        <taxon>Bacteria</taxon>
        <taxon>Bacillati</taxon>
        <taxon>Bacillota</taxon>
        <taxon>Clostridia</taxon>
        <taxon>Eubacteriales</taxon>
        <taxon>Clostridiales Family XVII. Incertae Sedis</taxon>
        <taxon>Sulfobacillus</taxon>
    </lineage>
</organism>
<dbReference type="CDD" id="cd00082">
    <property type="entry name" value="HisKA"/>
    <property type="match status" value="1"/>
</dbReference>
<dbReference type="Pfam" id="PF00512">
    <property type="entry name" value="HisKA"/>
    <property type="match status" value="1"/>
</dbReference>
<evidence type="ECO:0000256" key="2">
    <source>
        <dbReference type="ARBA" id="ARBA00004370"/>
    </source>
</evidence>
<dbReference type="InterPro" id="IPR036097">
    <property type="entry name" value="HisK_dim/P_sf"/>
</dbReference>
<dbReference type="CDD" id="cd00075">
    <property type="entry name" value="HATPase"/>
    <property type="match status" value="1"/>
</dbReference>
<dbReference type="Gene3D" id="1.10.287.130">
    <property type="match status" value="1"/>
</dbReference>